<keyword evidence="1" id="KW-0472">Membrane</keyword>
<name>A0AA90UR35_9BACT</name>
<organism evidence="2 3">
    <name type="scientific">Segatella copri</name>
    <dbReference type="NCBI Taxonomy" id="165179"/>
    <lineage>
        <taxon>Bacteria</taxon>
        <taxon>Pseudomonadati</taxon>
        <taxon>Bacteroidota</taxon>
        <taxon>Bacteroidia</taxon>
        <taxon>Bacteroidales</taxon>
        <taxon>Prevotellaceae</taxon>
        <taxon>Segatella</taxon>
    </lineage>
</organism>
<proteinExistence type="predicted"/>
<dbReference type="Proteomes" id="UP000423156">
    <property type="component" value="Unassembled WGS sequence"/>
</dbReference>
<dbReference type="InterPro" id="IPR018534">
    <property type="entry name" value="Tet_reg_excision_RteC"/>
</dbReference>
<feature type="transmembrane region" description="Helical" evidence="1">
    <location>
        <begin position="28"/>
        <end position="50"/>
    </location>
</feature>
<sequence>MGVNSLQFLPYPLPAHLPGNFKASLGHAFFHAFSSAFFHTFFHSFLVPVIQEVQELHGIKAKDCYRFYTDIRRRKNHSRTYFLDRMQEKLNDKMRKDDELERMKR</sequence>
<dbReference type="EMBL" id="VZBZ01000103">
    <property type="protein sequence ID" value="MQN77754.1"/>
    <property type="molecule type" value="Genomic_DNA"/>
</dbReference>
<comment type="caution">
    <text evidence="2">The sequence shown here is derived from an EMBL/GenBank/DDBJ whole genome shotgun (WGS) entry which is preliminary data.</text>
</comment>
<evidence type="ECO:0000313" key="2">
    <source>
        <dbReference type="EMBL" id="MQN77754.1"/>
    </source>
</evidence>
<gene>
    <name evidence="2" type="ORF">F7D71_07770</name>
</gene>
<accession>A0AA90UR35</accession>
<protein>
    <submittedName>
        <fullName evidence="2">Uncharacterized protein</fullName>
    </submittedName>
</protein>
<keyword evidence="1" id="KW-0812">Transmembrane</keyword>
<keyword evidence="1" id="KW-1133">Transmembrane helix</keyword>
<reference evidence="3" key="1">
    <citation type="submission" date="2019-09" db="EMBL/GenBank/DDBJ databases">
        <title>Distinct polysaccharide growth profiles of human intestinal Prevotella copri isolates.</title>
        <authorList>
            <person name="Fehlner-Peach H."/>
            <person name="Magnabosco C."/>
            <person name="Raghavan V."/>
            <person name="Scher J.U."/>
            <person name="Tett A."/>
            <person name="Cox L.M."/>
            <person name="Gottsegen C."/>
            <person name="Watters A."/>
            <person name="Wiltshire- Gordon J.D."/>
            <person name="Segata N."/>
            <person name="Bonneau R."/>
            <person name="Littman D.R."/>
        </authorList>
    </citation>
    <scope>NUCLEOTIDE SEQUENCE [LARGE SCALE GENOMIC DNA]</scope>
    <source>
        <strain evidence="3">BU41712</strain>
    </source>
</reference>
<dbReference type="Pfam" id="PF09357">
    <property type="entry name" value="RteC"/>
    <property type="match status" value="1"/>
</dbReference>
<evidence type="ECO:0000313" key="3">
    <source>
        <dbReference type="Proteomes" id="UP000423156"/>
    </source>
</evidence>
<evidence type="ECO:0000256" key="1">
    <source>
        <dbReference type="SAM" id="Phobius"/>
    </source>
</evidence>
<dbReference type="AlphaFoldDB" id="A0AA90UR35"/>